<dbReference type="RefSeq" id="WP_420904997.1">
    <property type="nucleotide sequence ID" value="NZ_BAAFGK010000004.1"/>
</dbReference>
<evidence type="ECO:0000256" key="1">
    <source>
        <dbReference type="ARBA" id="ARBA00022500"/>
    </source>
</evidence>
<reference evidence="3 4" key="1">
    <citation type="submission" date="2024-09" db="EMBL/GenBank/DDBJ databases">
        <title>Draft genome sequence of Candidatus Magnetaquicoccaceae bacterium FCR-1.</title>
        <authorList>
            <person name="Shimoshige H."/>
            <person name="Shimamura S."/>
            <person name="Taoka A."/>
            <person name="Kobayashi H."/>
            <person name="Maekawa T."/>
        </authorList>
    </citation>
    <scope>NUCLEOTIDE SEQUENCE [LARGE SCALE GENOMIC DNA]</scope>
    <source>
        <strain evidence="3 4">FCR-1</strain>
    </source>
</reference>
<dbReference type="Gene3D" id="3.40.1550.10">
    <property type="entry name" value="CheC-like"/>
    <property type="match status" value="1"/>
</dbReference>
<sequence length="170" mass="17894">MDAKLNEFLLEIGSTIGEAVREIAETMLFVPIGAGEVSLGPCGMEMAHGAWIALDGGIIARFHLIATEASALRLAGALLGDSREAWDEELGDAFGEVANMIAGGMVTRFEDRSHGSVGMTPPTRVTPGEPFPEHDASAVVIVHQTFTLEGDPFAAEILFPLDFALTKAGA</sequence>
<comment type="caution">
    <text evidence="3">The sequence shown here is derived from an EMBL/GenBank/DDBJ whole genome shotgun (WGS) entry which is preliminary data.</text>
</comment>
<proteinExistence type="predicted"/>
<name>A0ABQ0C8T0_9PROT</name>
<dbReference type="EMBL" id="BAAFGK010000004">
    <property type="protein sequence ID" value="GAB0057297.1"/>
    <property type="molecule type" value="Genomic_DNA"/>
</dbReference>
<dbReference type="Pfam" id="PF13690">
    <property type="entry name" value="CheX"/>
    <property type="match status" value="1"/>
</dbReference>
<protein>
    <recommendedName>
        <fullName evidence="2">Chemotaxis phosphatase CheX-like domain-containing protein</fullName>
    </recommendedName>
</protein>
<keyword evidence="4" id="KW-1185">Reference proteome</keyword>
<keyword evidence="1" id="KW-0145">Chemotaxis</keyword>
<gene>
    <name evidence="3" type="ORF">SIID45300_01621</name>
</gene>
<feature type="domain" description="Chemotaxis phosphatase CheX-like" evidence="2">
    <location>
        <begin position="50"/>
        <end position="128"/>
    </location>
</feature>
<dbReference type="SUPFAM" id="SSF103039">
    <property type="entry name" value="CheC-like"/>
    <property type="match status" value="1"/>
</dbReference>
<accession>A0ABQ0C8T0</accession>
<dbReference type="InterPro" id="IPR028976">
    <property type="entry name" value="CheC-like_sf"/>
</dbReference>
<dbReference type="Proteomes" id="UP001628193">
    <property type="component" value="Unassembled WGS sequence"/>
</dbReference>
<evidence type="ECO:0000313" key="3">
    <source>
        <dbReference type="EMBL" id="GAB0057297.1"/>
    </source>
</evidence>
<evidence type="ECO:0000313" key="4">
    <source>
        <dbReference type="Proteomes" id="UP001628193"/>
    </source>
</evidence>
<dbReference type="CDD" id="cd17906">
    <property type="entry name" value="CheX"/>
    <property type="match status" value="1"/>
</dbReference>
<organism evidence="3 4">
    <name type="scientific">Candidatus Magnetaquiglobus chichijimensis</name>
    <dbReference type="NCBI Taxonomy" id="3141448"/>
    <lineage>
        <taxon>Bacteria</taxon>
        <taxon>Pseudomonadati</taxon>
        <taxon>Pseudomonadota</taxon>
        <taxon>Magnetococcia</taxon>
        <taxon>Magnetococcales</taxon>
        <taxon>Candidatus Magnetaquicoccaceae</taxon>
        <taxon>Candidatus Magnetaquiglobus</taxon>
    </lineage>
</organism>
<evidence type="ECO:0000259" key="2">
    <source>
        <dbReference type="Pfam" id="PF13690"/>
    </source>
</evidence>
<dbReference type="InterPro" id="IPR028051">
    <property type="entry name" value="CheX-like_dom"/>
</dbReference>